<dbReference type="SMART" id="SM00267">
    <property type="entry name" value="GGDEF"/>
    <property type="match status" value="1"/>
</dbReference>
<dbReference type="Gene3D" id="3.30.450.20">
    <property type="entry name" value="PAS domain"/>
    <property type="match status" value="1"/>
</dbReference>
<dbReference type="SUPFAM" id="SSF55785">
    <property type="entry name" value="PYP-like sensor domain (PAS domain)"/>
    <property type="match status" value="1"/>
</dbReference>
<dbReference type="NCBIfam" id="TIGR00254">
    <property type="entry name" value="GGDEF"/>
    <property type="match status" value="1"/>
</dbReference>
<dbReference type="PROSITE" id="PS50113">
    <property type="entry name" value="PAC"/>
    <property type="match status" value="1"/>
</dbReference>
<sequence>MPLIDIDLLGVPAFTVAVGEDGSFRYDGLNAANTAVSGLTKAMVVGRTPHDYVPAAVADRLVANYRRCVEARLMQEYEEELDLPGGHKWWRTTLSPVVGCEGRIVQILGLVIDITEKKQAEIELRSAAFKDPLTGICNRRRFERDLENAVAKARDTGRPFTVVLADVDRFKPINDTHGHGVGDAVLKAIAWRLAAGIRDTDRLARIGGDEFAAILSAGSEGAIAVALDRLRGKLAGPLRIGALDLIVGVSLGSALWAPAMSTDDVMAAADAAMYRQKDLRAA</sequence>
<dbReference type="PANTHER" id="PTHR44757:SF2">
    <property type="entry name" value="BIOFILM ARCHITECTURE MAINTENANCE PROTEIN MBAA"/>
    <property type="match status" value="1"/>
</dbReference>
<evidence type="ECO:0000313" key="3">
    <source>
        <dbReference type="EMBL" id="KAB0679306.1"/>
    </source>
</evidence>
<dbReference type="CDD" id="cd00130">
    <property type="entry name" value="PAS"/>
    <property type="match status" value="1"/>
</dbReference>
<protein>
    <submittedName>
        <fullName evidence="3">GGDEF domain-containing protein</fullName>
    </submittedName>
</protein>
<dbReference type="PROSITE" id="PS50887">
    <property type="entry name" value="GGDEF"/>
    <property type="match status" value="1"/>
</dbReference>
<dbReference type="SUPFAM" id="SSF55073">
    <property type="entry name" value="Nucleotide cyclase"/>
    <property type="match status" value="1"/>
</dbReference>
<dbReference type="RefSeq" id="WP_150970311.1">
    <property type="nucleotide sequence ID" value="NZ_VZDO01000010.1"/>
</dbReference>
<dbReference type="Pfam" id="PF00990">
    <property type="entry name" value="GGDEF"/>
    <property type="match status" value="1"/>
</dbReference>
<dbReference type="InterPro" id="IPR052155">
    <property type="entry name" value="Biofilm_reg_signaling"/>
</dbReference>
<dbReference type="InterPro" id="IPR013656">
    <property type="entry name" value="PAS_4"/>
</dbReference>
<dbReference type="InterPro" id="IPR000160">
    <property type="entry name" value="GGDEF_dom"/>
</dbReference>
<dbReference type="InterPro" id="IPR029787">
    <property type="entry name" value="Nucleotide_cyclase"/>
</dbReference>
<dbReference type="AlphaFoldDB" id="A0A7V7TWA5"/>
<reference evidence="3 4" key="1">
    <citation type="submission" date="2019-09" db="EMBL/GenBank/DDBJ databases">
        <title>YIM 132180 draft genome.</title>
        <authorList>
            <person name="Zhang K."/>
        </authorList>
    </citation>
    <scope>NUCLEOTIDE SEQUENCE [LARGE SCALE GENOMIC DNA]</scope>
    <source>
        <strain evidence="3 4">YIM 132180</strain>
    </source>
</reference>
<organism evidence="3 4">
    <name type="scientific">Plantimonas leprariae</name>
    <dbReference type="NCBI Taxonomy" id="2615207"/>
    <lineage>
        <taxon>Bacteria</taxon>
        <taxon>Pseudomonadati</taxon>
        <taxon>Pseudomonadota</taxon>
        <taxon>Alphaproteobacteria</taxon>
        <taxon>Hyphomicrobiales</taxon>
        <taxon>Aurantimonadaceae</taxon>
        <taxon>Plantimonas</taxon>
    </lineage>
</organism>
<feature type="domain" description="PAC" evidence="1">
    <location>
        <begin position="67"/>
        <end position="126"/>
    </location>
</feature>
<dbReference type="NCBIfam" id="TIGR00229">
    <property type="entry name" value="sensory_box"/>
    <property type="match status" value="1"/>
</dbReference>
<dbReference type="InterPro" id="IPR000014">
    <property type="entry name" value="PAS"/>
</dbReference>
<accession>A0A7V7TWA5</accession>
<dbReference type="InterPro" id="IPR035965">
    <property type="entry name" value="PAS-like_dom_sf"/>
</dbReference>
<dbReference type="InterPro" id="IPR043128">
    <property type="entry name" value="Rev_trsase/Diguanyl_cyclase"/>
</dbReference>
<dbReference type="EMBL" id="VZDO01000010">
    <property type="protein sequence ID" value="KAB0679306.1"/>
    <property type="molecule type" value="Genomic_DNA"/>
</dbReference>
<evidence type="ECO:0000259" key="2">
    <source>
        <dbReference type="PROSITE" id="PS50887"/>
    </source>
</evidence>
<name>A0A7V7TWA5_9HYPH</name>
<dbReference type="Gene3D" id="3.30.70.270">
    <property type="match status" value="1"/>
</dbReference>
<dbReference type="Proteomes" id="UP000432089">
    <property type="component" value="Unassembled WGS sequence"/>
</dbReference>
<dbReference type="InterPro" id="IPR000700">
    <property type="entry name" value="PAS-assoc_C"/>
</dbReference>
<comment type="caution">
    <text evidence="3">The sequence shown here is derived from an EMBL/GenBank/DDBJ whole genome shotgun (WGS) entry which is preliminary data.</text>
</comment>
<dbReference type="Pfam" id="PF08448">
    <property type="entry name" value="PAS_4"/>
    <property type="match status" value="1"/>
</dbReference>
<dbReference type="PANTHER" id="PTHR44757">
    <property type="entry name" value="DIGUANYLATE CYCLASE DGCP"/>
    <property type="match status" value="1"/>
</dbReference>
<dbReference type="CDD" id="cd01949">
    <property type="entry name" value="GGDEF"/>
    <property type="match status" value="1"/>
</dbReference>
<gene>
    <name evidence="3" type="ORF">F6X38_13280</name>
</gene>
<evidence type="ECO:0000313" key="4">
    <source>
        <dbReference type="Proteomes" id="UP000432089"/>
    </source>
</evidence>
<keyword evidence="4" id="KW-1185">Reference proteome</keyword>
<feature type="domain" description="GGDEF" evidence="2">
    <location>
        <begin position="158"/>
        <end position="282"/>
    </location>
</feature>
<evidence type="ECO:0000259" key="1">
    <source>
        <dbReference type="PROSITE" id="PS50113"/>
    </source>
</evidence>
<proteinExistence type="predicted"/>